<evidence type="ECO:0000313" key="2">
    <source>
        <dbReference type="EMBL" id="VDD88863.1"/>
    </source>
</evidence>
<proteinExistence type="predicted"/>
<sequence length="162" mass="18848">MVVIVALLTAIMQWKKPDDKENEIGLKSEHLQSSLSLPEELYSNKISSTNMTSIYDNSDIINLNAPPRLQERLLEESMESRFLLTRKLLTEPNDTPVRLKEKLLEESINAPRSLKEKLLEDSPDAPIRLREKFLEERKRPQKGSEHQEQPVKQEPDEVTEFR</sequence>
<dbReference type="EMBL" id="UXUI01007707">
    <property type="protein sequence ID" value="VDD88863.1"/>
    <property type="molecule type" value="Genomic_DNA"/>
</dbReference>
<gene>
    <name evidence="2" type="ORF">EVEC_LOCUS3884</name>
</gene>
<organism evidence="4">
    <name type="scientific">Enterobius vermicularis</name>
    <name type="common">Human pinworm</name>
    <dbReference type="NCBI Taxonomy" id="51028"/>
    <lineage>
        <taxon>Eukaryota</taxon>
        <taxon>Metazoa</taxon>
        <taxon>Ecdysozoa</taxon>
        <taxon>Nematoda</taxon>
        <taxon>Chromadorea</taxon>
        <taxon>Rhabditida</taxon>
        <taxon>Spirurina</taxon>
        <taxon>Oxyuridomorpha</taxon>
        <taxon>Oxyuroidea</taxon>
        <taxon>Oxyuridae</taxon>
        <taxon>Enterobius</taxon>
    </lineage>
</organism>
<feature type="compositionally biased region" description="Basic and acidic residues" evidence="1">
    <location>
        <begin position="127"/>
        <end position="162"/>
    </location>
</feature>
<feature type="region of interest" description="Disordered" evidence="1">
    <location>
        <begin position="116"/>
        <end position="162"/>
    </location>
</feature>
<accession>A0A0N4V2F6</accession>
<dbReference type="AlphaFoldDB" id="A0A0N4V2F6"/>
<keyword evidence="3" id="KW-1185">Reference proteome</keyword>
<name>A0A0N4V2F6_ENTVE</name>
<dbReference type="Proteomes" id="UP000274131">
    <property type="component" value="Unassembled WGS sequence"/>
</dbReference>
<protein>
    <submittedName>
        <fullName evidence="4">RPEL repeat protein</fullName>
    </submittedName>
</protein>
<evidence type="ECO:0000256" key="1">
    <source>
        <dbReference type="SAM" id="MobiDB-lite"/>
    </source>
</evidence>
<evidence type="ECO:0000313" key="4">
    <source>
        <dbReference type="WBParaSite" id="EVEC_0000417601-mRNA-1"/>
    </source>
</evidence>
<dbReference type="WBParaSite" id="EVEC_0000417601-mRNA-1">
    <property type="protein sequence ID" value="EVEC_0000417601-mRNA-1"/>
    <property type="gene ID" value="EVEC_0000417601"/>
</dbReference>
<reference evidence="4" key="1">
    <citation type="submission" date="2017-02" db="UniProtKB">
        <authorList>
            <consortium name="WormBaseParasite"/>
        </authorList>
    </citation>
    <scope>IDENTIFICATION</scope>
</reference>
<reference evidence="2 3" key="2">
    <citation type="submission" date="2018-10" db="EMBL/GenBank/DDBJ databases">
        <authorList>
            <consortium name="Pathogen Informatics"/>
        </authorList>
    </citation>
    <scope>NUCLEOTIDE SEQUENCE [LARGE SCALE GENOMIC DNA]</scope>
</reference>
<evidence type="ECO:0000313" key="3">
    <source>
        <dbReference type="Proteomes" id="UP000274131"/>
    </source>
</evidence>